<dbReference type="OrthoDB" id="9759607at2"/>
<accession>A0A1G6AW42</accession>
<proteinExistence type="predicted"/>
<keyword evidence="1" id="KW-1133">Transmembrane helix</keyword>
<feature type="domain" description="GGDEF" evidence="3">
    <location>
        <begin position="595"/>
        <end position="725"/>
    </location>
</feature>
<dbReference type="PROSITE" id="PS50887">
    <property type="entry name" value="GGDEF"/>
    <property type="match status" value="2"/>
</dbReference>
<dbReference type="Gene3D" id="3.30.70.270">
    <property type="match status" value="2"/>
</dbReference>
<gene>
    <name evidence="4" type="ORF">SAMN02910417_00959</name>
</gene>
<dbReference type="Pfam" id="PF00990">
    <property type="entry name" value="GGDEF"/>
    <property type="match status" value="2"/>
</dbReference>
<evidence type="ECO:0000256" key="1">
    <source>
        <dbReference type="SAM" id="Phobius"/>
    </source>
</evidence>
<dbReference type="PANTHER" id="PTHR33121">
    <property type="entry name" value="CYCLIC DI-GMP PHOSPHODIESTERASE PDEF"/>
    <property type="match status" value="1"/>
</dbReference>
<feature type="transmembrane region" description="Helical" evidence="1">
    <location>
        <begin position="21"/>
        <end position="40"/>
    </location>
</feature>
<feature type="domain" description="EAL" evidence="2">
    <location>
        <begin position="921"/>
        <end position="1173"/>
    </location>
</feature>
<dbReference type="Pfam" id="PF00563">
    <property type="entry name" value="EAL"/>
    <property type="match status" value="1"/>
</dbReference>
<dbReference type="SUPFAM" id="SSF53850">
    <property type="entry name" value="Periplasmic binding protein-like II"/>
    <property type="match status" value="2"/>
</dbReference>
<feature type="domain" description="GGDEF" evidence="3">
    <location>
        <begin position="787"/>
        <end position="912"/>
    </location>
</feature>
<dbReference type="Gene3D" id="3.40.190.10">
    <property type="entry name" value="Periplasmic binding protein-like II"/>
    <property type="match status" value="4"/>
</dbReference>
<evidence type="ECO:0000313" key="5">
    <source>
        <dbReference type="Proteomes" id="UP000199228"/>
    </source>
</evidence>
<dbReference type="SMART" id="SM00062">
    <property type="entry name" value="PBPb"/>
    <property type="match status" value="2"/>
</dbReference>
<feature type="transmembrane region" description="Helical" evidence="1">
    <location>
        <begin position="531"/>
        <end position="555"/>
    </location>
</feature>
<reference evidence="4 5" key="1">
    <citation type="submission" date="2016-10" db="EMBL/GenBank/DDBJ databases">
        <authorList>
            <person name="de Groot N.N."/>
        </authorList>
    </citation>
    <scope>NUCLEOTIDE SEQUENCE [LARGE SCALE GENOMIC DNA]</scope>
    <source>
        <strain evidence="4 5">DSM 3217</strain>
    </source>
</reference>
<dbReference type="CDD" id="cd01949">
    <property type="entry name" value="GGDEF"/>
    <property type="match status" value="1"/>
</dbReference>
<name>A0A1G6AW42_EUBOX</name>
<dbReference type="AlphaFoldDB" id="A0A1G6AW42"/>
<dbReference type="Gene3D" id="3.20.20.450">
    <property type="entry name" value="EAL domain"/>
    <property type="match status" value="1"/>
</dbReference>
<dbReference type="SUPFAM" id="SSF55073">
    <property type="entry name" value="Nucleotide cyclase"/>
    <property type="match status" value="2"/>
</dbReference>
<dbReference type="RefSeq" id="WP_090172787.1">
    <property type="nucleotide sequence ID" value="NZ_FMXR01000007.1"/>
</dbReference>
<organism evidence="4 5">
    <name type="scientific">Eubacterium oxidoreducens</name>
    <dbReference type="NCBI Taxonomy" id="1732"/>
    <lineage>
        <taxon>Bacteria</taxon>
        <taxon>Bacillati</taxon>
        <taxon>Bacillota</taxon>
        <taxon>Clostridia</taxon>
        <taxon>Eubacteriales</taxon>
        <taxon>Eubacteriaceae</taxon>
        <taxon>Eubacterium</taxon>
    </lineage>
</organism>
<protein>
    <submittedName>
        <fullName evidence="4">Diguanylate cyclase (GGDEF) domain-containing protein</fullName>
    </submittedName>
</protein>
<keyword evidence="1" id="KW-0472">Membrane</keyword>
<dbReference type="Proteomes" id="UP000199228">
    <property type="component" value="Unassembled WGS sequence"/>
</dbReference>
<dbReference type="InterPro" id="IPR029787">
    <property type="entry name" value="Nucleotide_cyclase"/>
</dbReference>
<dbReference type="GO" id="GO:0071111">
    <property type="term" value="F:cyclic-guanylate-specific phosphodiesterase activity"/>
    <property type="evidence" value="ECO:0007669"/>
    <property type="project" value="InterPro"/>
</dbReference>
<evidence type="ECO:0000259" key="2">
    <source>
        <dbReference type="PROSITE" id="PS50883"/>
    </source>
</evidence>
<dbReference type="InterPro" id="IPR001633">
    <property type="entry name" value="EAL_dom"/>
</dbReference>
<dbReference type="STRING" id="1732.SAMN02910417_00959"/>
<dbReference type="Pfam" id="PF00497">
    <property type="entry name" value="SBP_bac_3"/>
    <property type="match status" value="2"/>
</dbReference>
<evidence type="ECO:0000259" key="3">
    <source>
        <dbReference type="PROSITE" id="PS50887"/>
    </source>
</evidence>
<dbReference type="PROSITE" id="PS50883">
    <property type="entry name" value="EAL"/>
    <property type="match status" value="1"/>
</dbReference>
<dbReference type="InterPro" id="IPR000160">
    <property type="entry name" value="GGDEF_dom"/>
</dbReference>
<dbReference type="CDD" id="cd01948">
    <property type="entry name" value="EAL"/>
    <property type="match status" value="1"/>
</dbReference>
<dbReference type="PANTHER" id="PTHR33121:SF70">
    <property type="entry name" value="SIGNALING PROTEIN YKOW"/>
    <property type="match status" value="1"/>
</dbReference>
<dbReference type="InterPro" id="IPR001638">
    <property type="entry name" value="Solute-binding_3/MltF_N"/>
</dbReference>
<dbReference type="SMART" id="SM00052">
    <property type="entry name" value="EAL"/>
    <property type="match status" value="1"/>
</dbReference>
<dbReference type="NCBIfam" id="TIGR00254">
    <property type="entry name" value="GGDEF"/>
    <property type="match status" value="1"/>
</dbReference>
<sequence length="1174" mass="133418">MWRNGEWTKEKIINRSKSLRKFGAVVCFCMCCMIALPMYASQTVSTDTQDEQQSTSGIERQTVRVGYYESENFMEGAFDGAKKRGYAYEYLQKIAYIAGWQYEYVYVKNRASAMKELESGDIDVLAGVDKTEENMKVADFPYSGMGREYYYIFILEEQEGQFSAKEKVKGISVGVVKGTSLVNRLKRWNKENKQNIDIVSYDSDEQMLEALENHEIAAIADRDSAHVGDHNLMPLARIGYADFYLAVSTQRSDLLQQLNEAQVEVEESEPYLTAHLSEKYFDTAGVKTQVSINEKEWLNEHDSITIGYLESFAPFSSLRKGKAVGTFIDVVNKAFEEKHIDVEINFVAYADNEEMLEDLKSGKLDLIGPAADDLSATETNGLMQSSNILGSQMILVYKDNAEAMEDGKLALIKGSPIQRTYLSDYYPEVEYDDSYASVEECLQAVRRGEADGTILNTYTESLELQGGTQFKKTQLEGAVGLCYYTTVDKAPLLTIINRGITSLGEDEIAVSIREHTDEAYSLSAGEFIREYVVQIVIGTIIIITLIVVLFLLLFVRNKQKKQFDYMAHRDSMTGTYNRRAYEEKLNELGQEPLAEDIVYASFDIDDLKGTNDTLGHQAGDELIIGTATSLKKVISPFGDIYRLGGDEFVAIFFVTKEQLEAVKLQLKEELSNWNGEYIDSLSVSAGFVEGREFKIATLDELIKHADQRMYREKFAGKDVYTVRSRMGNVKTINGYGKLAKSEEETEMLAAFVAAYEARYDLLTGLPTREYFMEFANDADNPLCDKSLIPTIISFNFNGFKGFNAEYGLTEGDNLLVAFARILEDIFGKEYCARFAEDRFYAMTKREGLEELLKRLFERISYANHGQTLSIRAGIYIFNDADPVNIHTACDRARIACDFEKRSYESRFTFFNEMMKKETQNREYIINNFDAAIERGDIKAYYQPKICAKDGSIVGFEVLARWMDAELGTISPGVFIPILEEYMLTHKLDGYIISKVAEDLRCAMDHGIQVVPVSFNVSKVDFVVVDPFTELIRTLEQYDIPKELIQVEITESNVMSAPRKMRGEIARFRQNGFQVLMDDYGSGYSSLSTLRDFEFDEIKIDMGFMRNFGERSKIILRNTVQMAQEFGIRTLCEGVEEQEQVDFLKEIGCELIQGFYYGKAEPYDVVLERWLSGKS</sequence>
<dbReference type="SUPFAM" id="SSF141868">
    <property type="entry name" value="EAL domain-like"/>
    <property type="match status" value="1"/>
</dbReference>
<evidence type="ECO:0000313" key="4">
    <source>
        <dbReference type="EMBL" id="SDB12588.1"/>
    </source>
</evidence>
<dbReference type="EMBL" id="FMXR01000007">
    <property type="protein sequence ID" value="SDB12588.1"/>
    <property type="molecule type" value="Genomic_DNA"/>
</dbReference>
<dbReference type="InterPro" id="IPR035919">
    <property type="entry name" value="EAL_sf"/>
</dbReference>
<keyword evidence="1" id="KW-0812">Transmembrane</keyword>
<dbReference type="SMART" id="SM00267">
    <property type="entry name" value="GGDEF"/>
    <property type="match status" value="2"/>
</dbReference>
<dbReference type="InterPro" id="IPR043128">
    <property type="entry name" value="Rev_trsase/Diguanyl_cyclase"/>
</dbReference>
<keyword evidence="5" id="KW-1185">Reference proteome</keyword>
<dbReference type="InterPro" id="IPR050706">
    <property type="entry name" value="Cyclic-di-GMP_PDE-like"/>
</dbReference>